<feature type="transmembrane region" description="Helical" evidence="5">
    <location>
        <begin position="773"/>
        <end position="791"/>
    </location>
</feature>
<dbReference type="OrthoDB" id="900403at2"/>
<dbReference type="Gene3D" id="2.130.10.10">
    <property type="entry name" value="YVTN repeat-like/Quinoprotein amine dehydrogenase"/>
    <property type="match status" value="2"/>
</dbReference>
<dbReference type="CDD" id="cd00082">
    <property type="entry name" value="HisKA"/>
    <property type="match status" value="1"/>
</dbReference>
<keyword evidence="3" id="KW-0597">Phosphoprotein</keyword>
<dbReference type="Gene3D" id="2.60.40.10">
    <property type="entry name" value="Immunoglobulins"/>
    <property type="match status" value="1"/>
</dbReference>
<comment type="catalytic activity">
    <reaction evidence="1">
        <text>ATP + protein L-histidine = ADP + protein N-phospho-L-histidine.</text>
        <dbReference type="EC" id="2.7.13.3"/>
    </reaction>
</comment>
<keyword evidence="5" id="KW-1133">Transmembrane helix</keyword>
<evidence type="ECO:0000256" key="3">
    <source>
        <dbReference type="ARBA" id="ARBA00022553"/>
    </source>
</evidence>
<keyword evidence="4" id="KW-0175">Coiled coil</keyword>
<gene>
    <name evidence="7" type="ORF">E0F88_03240</name>
</gene>
<dbReference type="InterPro" id="IPR013783">
    <property type="entry name" value="Ig-like_fold"/>
</dbReference>
<dbReference type="PANTHER" id="PTHR43547">
    <property type="entry name" value="TWO-COMPONENT HISTIDINE KINASE"/>
    <property type="match status" value="1"/>
</dbReference>
<keyword evidence="8" id="KW-1185">Reference proteome</keyword>
<dbReference type="InterPro" id="IPR011110">
    <property type="entry name" value="Reg_prop"/>
</dbReference>
<dbReference type="CDD" id="cd00075">
    <property type="entry name" value="HATPase"/>
    <property type="match status" value="1"/>
</dbReference>
<name>A0A4R5DVI5_9BACT</name>
<evidence type="ECO:0000256" key="5">
    <source>
        <dbReference type="SAM" id="Phobius"/>
    </source>
</evidence>
<proteinExistence type="predicted"/>
<evidence type="ECO:0000256" key="2">
    <source>
        <dbReference type="ARBA" id="ARBA00012438"/>
    </source>
</evidence>
<keyword evidence="5" id="KW-0812">Transmembrane</keyword>
<dbReference type="AlphaFoldDB" id="A0A4R5DVI5"/>
<reference evidence="7 8" key="1">
    <citation type="submission" date="2019-03" db="EMBL/GenBank/DDBJ databases">
        <title>Dyadobacter AR-3-6 sp. nov., isolated from arctic soil.</title>
        <authorList>
            <person name="Chaudhary D.K."/>
        </authorList>
    </citation>
    <scope>NUCLEOTIDE SEQUENCE [LARGE SCALE GENOMIC DNA]</scope>
    <source>
        <strain evidence="7 8">AR-3-6</strain>
    </source>
</reference>
<keyword evidence="5" id="KW-0472">Membrane</keyword>
<dbReference type="InterPro" id="IPR003661">
    <property type="entry name" value="HisK_dim/P_dom"/>
</dbReference>
<feature type="coiled-coil region" evidence="4">
    <location>
        <begin position="795"/>
        <end position="833"/>
    </location>
</feature>
<dbReference type="InterPro" id="IPR003594">
    <property type="entry name" value="HATPase_dom"/>
</dbReference>
<dbReference type="EMBL" id="SMFL01000001">
    <property type="protein sequence ID" value="TDE18566.1"/>
    <property type="molecule type" value="Genomic_DNA"/>
</dbReference>
<dbReference type="InterPro" id="IPR036890">
    <property type="entry name" value="HATPase_C_sf"/>
</dbReference>
<evidence type="ECO:0000259" key="6">
    <source>
        <dbReference type="PROSITE" id="PS50109"/>
    </source>
</evidence>
<dbReference type="SUPFAM" id="SSF55874">
    <property type="entry name" value="ATPase domain of HSP90 chaperone/DNA topoisomerase II/histidine kinase"/>
    <property type="match status" value="1"/>
</dbReference>
<dbReference type="PANTHER" id="PTHR43547:SF2">
    <property type="entry name" value="HYBRID SIGNAL TRANSDUCTION HISTIDINE KINASE C"/>
    <property type="match status" value="1"/>
</dbReference>
<dbReference type="EC" id="2.7.13.3" evidence="2"/>
<dbReference type="SUPFAM" id="SSF47384">
    <property type="entry name" value="Homodimeric domain of signal transducing histidine kinase"/>
    <property type="match status" value="1"/>
</dbReference>
<dbReference type="SMART" id="SM00387">
    <property type="entry name" value="HATPase_c"/>
    <property type="match status" value="1"/>
</dbReference>
<dbReference type="PROSITE" id="PS50109">
    <property type="entry name" value="HIS_KIN"/>
    <property type="match status" value="1"/>
</dbReference>
<dbReference type="Gene3D" id="3.30.565.10">
    <property type="entry name" value="Histidine kinase-like ATPase, C-terminal domain"/>
    <property type="match status" value="1"/>
</dbReference>
<evidence type="ECO:0000313" key="7">
    <source>
        <dbReference type="EMBL" id="TDE18566.1"/>
    </source>
</evidence>
<dbReference type="Proteomes" id="UP000294850">
    <property type="component" value="Unassembled WGS sequence"/>
</dbReference>
<evidence type="ECO:0000313" key="8">
    <source>
        <dbReference type="Proteomes" id="UP000294850"/>
    </source>
</evidence>
<comment type="caution">
    <text evidence="7">The sequence shown here is derived from an EMBL/GenBank/DDBJ whole genome shotgun (WGS) entry which is preliminary data.</text>
</comment>
<dbReference type="InterPro" id="IPR036097">
    <property type="entry name" value="HisK_dim/P_sf"/>
</dbReference>
<dbReference type="InterPro" id="IPR005467">
    <property type="entry name" value="His_kinase_dom"/>
</dbReference>
<evidence type="ECO:0000256" key="1">
    <source>
        <dbReference type="ARBA" id="ARBA00000085"/>
    </source>
</evidence>
<evidence type="ECO:0000256" key="4">
    <source>
        <dbReference type="SAM" id="Coils"/>
    </source>
</evidence>
<protein>
    <recommendedName>
        <fullName evidence="2">histidine kinase</fullName>
        <ecNumber evidence="2">2.7.13.3</ecNumber>
    </recommendedName>
</protein>
<organism evidence="7 8">
    <name type="scientific">Dyadobacter psychrotolerans</name>
    <dbReference type="NCBI Taxonomy" id="2541721"/>
    <lineage>
        <taxon>Bacteria</taxon>
        <taxon>Pseudomonadati</taxon>
        <taxon>Bacteroidota</taxon>
        <taxon>Cytophagia</taxon>
        <taxon>Cytophagales</taxon>
        <taxon>Spirosomataceae</taxon>
        <taxon>Dyadobacter</taxon>
    </lineage>
</organism>
<dbReference type="Gene3D" id="1.10.287.130">
    <property type="match status" value="1"/>
</dbReference>
<accession>A0A4R5DVI5</accession>
<dbReference type="InterPro" id="IPR015943">
    <property type="entry name" value="WD40/YVTN_repeat-like_dom_sf"/>
</dbReference>
<sequence>MLIDTDLNFRMMLTKIFILAVLTFLFTKGKISAQDLHGNQEPEYHVKQYTDENGLPQNSVRSLARDKNGFLWIATENGLVRFDGHNFYVFNKSNTGQKNTRFHTIQPDITRPERFYGVSNDFEMLRIENSVAVSDSSYLRKIKMVPHINEGHNVSLLASGSPNYLWEEADPLYYIILSPNAEDRFFILHRNRIEFFDKWKKAGELQIKSPLFRNYFSLGGNLYKVENDNTILCIDTKGTKRFSLTGDILEDPDYQKPGKTLKVYWNNISDQVFILLNQNFYYLSQIADSTFRTQLILRGFDFETNNIITVHYDQFRSRIFLGSLTRGLFVFSEKMFRTLRFGERDMDNIFYAQTLFDHKNVLTPGGIIFGDETKQGLWRQHEAVLPAVRKNFKLDGRSILTDQNGFIWIKSGELLYRYAPKGQKLLHSWNLHDEIKTIYQGWEGRIWIGLKSKGLFYIRHGQENLHPKAFNTYTIKNIVFILQSNNSLWLATEQGLYNVSLKTGRTAVIKGTERMFVRSLYISPSSTGLFFTTYEDGILYYNRNKLVQFPPDVNGYLAAAHCITEDQKGFFWITTNKGLFQVSKKDLLNYTRLAGSGKAEIRTPFYLYYAKDHGFKTNEFDGGCQPCSVKLPDGHFSLPSLNGLVWFKPEDIESEQPDGKLLIDRLEVHGKSRFITNDTITLPVNPKNISLSIATAYFGNINNLLLSYKISGDALTGKSEWISLKAGDPVIRFSELGSGAYFLQVKKVSGFGSGNEIVKSLTIIVNRNWYEKLWFQLICVGVALLIIYLYIRFRIRHLRNRNQELEEKVMLRTQNLEQTLLALRDSEKELNRQMHIQSRLIASISHDIRTPLKYMISFTERINGFINNKEYDTVSDIGKSLTTSGKRMYQLLENMIGYIKTQVYGEHLQKENILLRPLVKTKAELFSQAIQEQSNKFIYEVPAKLSVETNVQLFGIVIHNLIDNANKYTYQGVIRVSVENRGGSLHFIVADSGPGMPDNLMDWLNQSSNDFIEKSATVSEDYHGLGLLIVKEISALLHLTILVEKENGTRVHLIFNSEK</sequence>
<dbReference type="Pfam" id="PF02518">
    <property type="entry name" value="HATPase_c"/>
    <property type="match status" value="1"/>
</dbReference>
<dbReference type="GO" id="GO:0000155">
    <property type="term" value="F:phosphorelay sensor kinase activity"/>
    <property type="evidence" value="ECO:0007669"/>
    <property type="project" value="InterPro"/>
</dbReference>
<dbReference type="SUPFAM" id="SSF63829">
    <property type="entry name" value="Calcium-dependent phosphotriesterase"/>
    <property type="match status" value="2"/>
</dbReference>
<feature type="domain" description="Histidine kinase" evidence="6">
    <location>
        <begin position="843"/>
        <end position="1059"/>
    </location>
</feature>
<dbReference type="Pfam" id="PF07494">
    <property type="entry name" value="Reg_prop"/>
    <property type="match status" value="1"/>
</dbReference>